<dbReference type="Proteomes" id="UP000266841">
    <property type="component" value="Unassembled WGS sequence"/>
</dbReference>
<proteinExistence type="predicted"/>
<reference evidence="2 3" key="1">
    <citation type="journal article" date="2012" name="Genome Biol.">
        <title>Genome and low-iron response of an oceanic diatom adapted to chronic iron limitation.</title>
        <authorList>
            <person name="Lommer M."/>
            <person name="Specht M."/>
            <person name="Roy A.S."/>
            <person name="Kraemer L."/>
            <person name="Andreson R."/>
            <person name="Gutowska M.A."/>
            <person name="Wolf J."/>
            <person name="Bergner S.V."/>
            <person name="Schilhabel M.B."/>
            <person name="Klostermeier U.C."/>
            <person name="Beiko R.G."/>
            <person name="Rosenstiel P."/>
            <person name="Hippler M."/>
            <person name="Laroche J."/>
        </authorList>
    </citation>
    <scope>NUCLEOTIDE SEQUENCE [LARGE SCALE GENOMIC DNA]</scope>
    <source>
        <strain evidence="2 3">CCMP1005</strain>
    </source>
</reference>
<feature type="region of interest" description="Disordered" evidence="1">
    <location>
        <begin position="72"/>
        <end position="163"/>
    </location>
</feature>
<name>K0T9R6_THAOC</name>
<evidence type="ECO:0000256" key="1">
    <source>
        <dbReference type="SAM" id="MobiDB-lite"/>
    </source>
</evidence>
<feature type="compositionally biased region" description="Low complexity" evidence="1">
    <location>
        <begin position="110"/>
        <end position="142"/>
    </location>
</feature>
<sequence length="163" mass="17144">MDAPPLSMSADFFHPTWEGARCHARAARSDAEADRLIRRERIGERIREALRGMHELAMGGGAMDLSGHLMAAEELERQLEERDRGYDGEDEDYRDGDYRGGEGGDVPLWGSTTATATGPTSTTTACRSGAARTAAAAGATAPTAPPCVPSCRPSPAPGGDGGR</sequence>
<evidence type="ECO:0000313" key="2">
    <source>
        <dbReference type="EMBL" id="EJK67262.1"/>
    </source>
</evidence>
<evidence type="ECO:0000313" key="3">
    <source>
        <dbReference type="Proteomes" id="UP000266841"/>
    </source>
</evidence>
<keyword evidence="3" id="KW-1185">Reference proteome</keyword>
<feature type="compositionally biased region" description="Basic and acidic residues" evidence="1">
    <location>
        <begin position="74"/>
        <end position="87"/>
    </location>
</feature>
<feature type="non-terminal residue" evidence="2">
    <location>
        <position position="163"/>
    </location>
</feature>
<comment type="caution">
    <text evidence="2">The sequence shown here is derived from an EMBL/GenBank/DDBJ whole genome shotgun (WGS) entry which is preliminary data.</text>
</comment>
<gene>
    <name evidence="2" type="ORF">THAOC_11732</name>
</gene>
<feature type="compositionally biased region" description="Pro residues" evidence="1">
    <location>
        <begin position="143"/>
        <end position="156"/>
    </location>
</feature>
<accession>K0T9R6</accession>
<dbReference type="AlphaFoldDB" id="K0T9R6"/>
<organism evidence="2 3">
    <name type="scientific">Thalassiosira oceanica</name>
    <name type="common">Marine diatom</name>
    <dbReference type="NCBI Taxonomy" id="159749"/>
    <lineage>
        <taxon>Eukaryota</taxon>
        <taxon>Sar</taxon>
        <taxon>Stramenopiles</taxon>
        <taxon>Ochrophyta</taxon>
        <taxon>Bacillariophyta</taxon>
        <taxon>Coscinodiscophyceae</taxon>
        <taxon>Thalassiosirophycidae</taxon>
        <taxon>Thalassiosirales</taxon>
        <taxon>Thalassiosiraceae</taxon>
        <taxon>Thalassiosira</taxon>
    </lineage>
</organism>
<protein>
    <submittedName>
        <fullName evidence="2">Uncharacterized protein</fullName>
    </submittedName>
</protein>
<dbReference type="EMBL" id="AGNL01013443">
    <property type="protein sequence ID" value="EJK67262.1"/>
    <property type="molecule type" value="Genomic_DNA"/>
</dbReference>